<dbReference type="PANTHER" id="PTHR34385">
    <property type="entry name" value="D-ALANYL-D-ALANINE CARBOXYPEPTIDASE"/>
    <property type="match status" value="1"/>
</dbReference>
<evidence type="ECO:0000259" key="1">
    <source>
        <dbReference type="Pfam" id="PF02557"/>
    </source>
</evidence>
<dbReference type="SUPFAM" id="SSF55166">
    <property type="entry name" value="Hedgehog/DD-peptidase"/>
    <property type="match status" value="1"/>
</dbReference>
<dbReference type="InterPro" id="IPR009045">
    <property type="entry name" value="Zn_M74/Hedgehog-like"/>
</dbReference>
<gene>
    <name evidence="2" type="ORF">H8790_07285</name>
</gene>
<dbReference type="CDD" id="cd14852">
    <property type="entry name" value="LD-carboxypeptidase"/>
    <property type="match status" value="1"/>
</dbReference>
<dbReference type="EMBL" id="CP060490">
    <property type="protein sequence ID" value="QNL45855.1"/>
    <property type="molecule type" value="Genomic_DNA"/>
</dbReference>
<dbReference type="KEGG" id="ohi:H8790_07285"/>
<dbReference type="InterPro" id="IPR052179">
    <property type="entry name" value="DD-CPase-like"/>
</dbReference>
<organism evidence="2 3">
    <name type="scientific">Oscillibacter hominis</name>
    <dbReference type="NCBI Taxonomy" id="2763056"/>
    <lineage>
        <taxon>Bacteria</taxon>
        <taxon>Bacillati</taxon>
        <taxon>Bacillota</taxon>
        <taxon>Clostridia</taxon>
        <taxon>Eubacteriales</taxon>
        <taxon>Oscillospiraceae</taxon>
        <taxon>Oscillibacter</taxon>
    </lineage>
</organism>
<name>A0A7G9B8H4_9FIRM</name>
<dbReference type="Gene3D" id="3.30.1380.10">
    <property type="match status" value="1"/>
</dbReference>
<dbReference type="PANTHER" id="PTHR34385:SF1">
    <property type="entry name" value="PEPTIDOGLYCAN L-ALANYL-D-GLUTAMATE ENDOPEPTIDASE CWLK"/>
    <property type="match status" value="1"/>
</dbReference>
<keyword evidence="3" id="KW-1185">Reference proteome</keyword>
<accession>A0A7G9B8H4</accession>
<dbReference type="AlphaFoldDB" id="A0A7G9B8H4"/>
<evidence type="ECO:0000313" key="2">
    <source>
        <dbReference type="EMBL" id="QNL45855.1"/>
    </source>
</evidence>
<proteinExistence type="predicted"/>
<protein>
    <submittedName>
        <fullName evidence="2">M15 family metallopeptidase</fullName>
    </submittedName>
</protein>
<feature type="domain" description="D-alanyl-D-alanine carboxypeptidase-like core" evidence="1">
    <location>
        <begin position="112"/>
        <end position="249"/>
    </location>
</feature>
<evidence type="ECO:0000313" key="3">
    <source>
        <dbReference type="Proteomes" id="UP000515960"/>
    </source>
</evidence>
<dbReference type="InterPro" id="IPR003709">
    <property type="entry name" value="VanY-like_core_dom"/>
</dbReference>
<reference evidence="2 3" key="1">
    <citation type="submission" date="2020-08" db="EMBL/GenBank/DDBJ databases">
        <authorList>
            <person name="Liu C."/>
            <person name="Sun Q."/>
        </authorList>
    </citation>
    <scope>NUCLEOTIDE SEQUENCE [LARGE SCALE GENOMIC DNA]</scope>
    <source>
        <strain evidence="2 3">NSJ-62</strain>
    </source>
</reference>
<dbReference type="Proteomes" id="UP000515960">
    <property type="component" value="Chromosome"/>
</dbReference>
<sequence>MRYEEEIPDREYFVAPRRARRRRRISYRTLLLCAVLFLSGLLLGRALAAEVDIEGGSHLGGTSAGPEPVQAIAPVVDQKKDPEEWQLLLVNKDHLLNEDYKIPEMTKLRNGHSVDSRIYPDLQRMMDDARAAGLQPLICSSYRTWDKQEELFQRKVNYYLQQGCGRQEAEEKASAWVARPGTSEHQAGLAVDIVDVAYQMLDEQQEQTEVQQWLMEHCAEYGFILRYPTDKSDLTGVSYEPWHYRYVGKEAAAEIMEQGLCLEEYLSGQDDVS</sequence>
<dbReference type="Pfam" id="PF02557">
    <property type="entry name" value="VanY"/>
    <property type="match status" value="1"/>
</dbReference>
<dbReference type="GO" id="GO:0008233">
    <property type="term" value="F:peptidase activity"/>
    <property type="evidence" value="ECO:0007669"/>
    <property type="project" value="InterPro"/>
</dbReference>
<dbReference type="GO" id="GO:0006508">
    <property type="term" value="P:proteolysis"/>
    <property type="evidence" value="ECO:0007669"/>
    <property type="project" value="InterPro"/>
</dbReference>
<dbReference type="InterPro" id="IPR058193">
    <property type="entry name" value="VanY/YodJ_core_dom"/>
</dbReference>